<name>A0AAU8JHT4_9CYAN</name>
<dbReference type="PRINTS" id="PR00455">
    <property type="entry name" value="HTHTETR"/>
</dbReference>
<dbReference type="InterPro" id="IPR036271">
    <property type="entry name" value="Tet_transcr_reg_TetR-rel_C_sf"/>
</dbReference>
<dbReference type="Pfam" id="PF13305">
    <property type="entry name" value="TetR_C_33"/>
    <property type="match status" value="1"/>
</dbReference>
<sequence>MSIDEPKPYHRGNLPRRLIDATVELLKTGEISQLSMRKVAKMIGVSHNALYKHFPDKDKLLEAVAEEGFTIFRDALQAEVNKYPDRPLLQLQNTGIAYVKFALKYPAYFRLMFGAYRTNPTQKSPFLSPTLETMSNILVDQLIQGVESQEMGFNVKGEAFMVLLNTIIRCQEAGLIKDEDPKTQALACWSIVHGLAMLFIDGQILITEEQLVTLLSALIVKFLIEGLCK</sequence>
<dbReference type="PROSITE" id="PS50977">
    <property type="entry name" value="HTH_TETR_2"/>
    <property type="match status" value="1"/>
</dbReference>
<evidence type="ECO:0000313" key="6">
    <source>
        <dbReference type="EMBL" id="XCM38008.1"/>
    </source>
</evidence>
<organism evidence="6">
    <name type="scientific">Planktothricoides raciborskii GIHE-MW2</name>
    <dbReference type="NCBI Taxonomy" id="2792601"/>
    <lineage>
        <taxon>Bacteria</taxon>
        <taxon>Bacillati</taxon>
        <taxon>Cyanobacteriota</taxon>
        <taxon>Cyanophyceae</taxon>
        <taxon>Oscillatoriophycideae</taxon>
        <taxon>Oscillatoriales</taxon>
        <taxon>Oscillatoriaceae</taxon>
        <taxon>Planktothricoides</taxon>
    </lineage>
</organism>
<proteinExistence type="predicted"/>
<evidence type="ECO:0000256" key="1">
    <source>
        <dbReference type="ARBA" id="ARBA00023015"/>
    </source>
</evidence>
<dbReference type="SUPFAM" id="SSF46689">
    <property type="entry name" value="Homeodomain-like"/>
    <property type="match status" value="1"/>
</dbReference>
<dbReference type="SUPFAM" id="SSF48498">
    <property type="entry name" value="Tetracyclin repressor-like, C-terminal domain"/>
    <property type="match status" value="1"/>
</dbReference>
<keyword evidence="2 4" id="KW-0238">DNA-binding</keyword>
<feature type="DNA-binding region" description="H-T-H motif" evidence="4">
    <location>
        <begin position="35"/>
        <end position="54"/>
    </location>
</feature>
<evidence type="ECO:0000256" key="2">
    <source>
        <dbReference type="ARBA" id="ARBA00023125"/>
    </source>
</evidence>
<dbReference type="EMBL" id="CP159837">
    <property type="protein sequence ID" value="XCM38008.1"/>
    <property type="molecule type" value="Genomic_DNA"/>
</dbReference>
<evidence type="ECO:0000256" key="3">
    <source>
        <dbReference type="ARBA" id="ARBA00023163"/>
    </source>
</evidence>
<dbReference type="InterPro" id="IPR009057">
    <property type="entry name" value="Homeodomain-like_sf"/>
</dbReference>
<dbReference type="RefSeq" id="WP_354635685.1">
    <property type="nucleotide sequence ID" value="NZ_CP159837.1"/>
</dbReference>
<dbReference type="InterPro" id="IPR050624">
    <property type="entry name" value="HTH-type_Tx_Regulator"/>
</dbReference>
<dbReference type="Pfam" id="PF00440">
    <property type="entry name" value="TetR_N"/>
    <property type="match status" value="1"/>
</dbReference>
<dbReference type="AlphaFoldDB" id="A0AAU8JHT4"/>
<dbReference type="InterPro" id="IPR001647">
    <property type="entry name" value="HTH_TetR"/>
</dbReference>
<dbReference type="PANTHER" id="PTHR43479">
    <property type="entry name" value="ACREF/ENVCD OPERON REPRESSOR-RELATED"/>
    <property type="match status" value="1"/>
</dbReference>
<feature type="domain" description="HTH tetR-type" evidence="5">
    <location>
        <begin position="12"/>
        <end position="72"/>
    </location>
</feature>
<dbReference type="PANTHER" id="PTHR43479:SF11">
    <property type="entry name" value="ACREF_ENVCD OPERON REPRESSOR-RELATED"/>
    <property type="match status" value="1"/>
</dbReference>
<accession>A0AAU8JHT4</accession>
<gene>
    <name evidence="6" type="ORF">ABWT76_000827</name>
</gene>
<dbReference type="InterPro" id="IPR025996">
    <property type="entry name" value="MT1864/Rv1816-like_C"/>
</dbReference>
<dbReference type="GO" id="GO:0003677">
    <property type="term" value="F:DNA binding"/>
    <property type="evidence" value="ECO:0007669"/>
    <property type="project" value="UniProtKB-UniRule"/>
</dbReference>
<keyword evidence="1" id="KW-0805">Transcription regulation</keyword>
<evidence type="ECO:0000256" key="4">
    <source>
        <dbReference type="PROSITE-ProRule" id="PRU00335"/>
    </source>
</evidence>
<dbReference type="Gene3D" id="1.10.357.10">
    <property type="entry name" value="Tetracycline Repressor, domain 2"/>
    <property type="match status" value="1"/>
</dbReference>
<reference evidence="6" key="1">
    <citation type="submission" date="2024-07" db="EMBL/GenBank/DDBJ databases">
        <authorList>
            <person name="Kim Y.J."/>
            <person name="Jeong J.Y."/>
        </authorList>
    </citation>
    <scope>NUCLEOTIDE SEQUENCE</scope>
    <source>
        <strain evidence="6">GIHE-MW2</strain>
    </source>
</reference>
<evidence type="ECO:0000259" key="5">
    <source>
        <dbReference type="PROSITE" id="PS50977"/>
    </source>
</evidence>
<keyword evidence="3" id="KW-0804">Transcription</keyword>
<protein>
    <submittedName>
        <fullName evidence="6">TetR/AcrR family transcriptional regulator</fullName>
    </submittedName>
</protein>